<dbReference type="Pfam" id="PF13432">
    <property type="entry name" value="TPR_16"/>
    <property type="match status" value="2"/>
</dbReference>
<keyword evidence="3" id="KW-1185">Reference proteome</keyword>
<organism evidence="2 3">
    <name type="scientific">Zingiber officinale</name>
    <name type="common">Ginger</name>
    <name type="synonym">Amomum zingiber</name>
    <dbReference type="NCBI Taxonomy" id="94328"/>
    <lineage>
        <taxon>Eukaryota</taxon>
        <taxon>Viridiplantae</taxon>
        <taxon>Streptophyta</taxon>
        <taxon>Embryophyta</taxon>
        <taxon>Tracheophyta</taxon>
        <taxon>Spermatophyta</taxon>
        <taxon>Magnoliopsida</taxon>
        <taxon>Liliopsida</taxon>
        <taxon>Zingiberales</taxon>
        <taxon>Zingiberaceae</taxon>
        <taxon>Zingiber</taxon>
    </lineage>
</organism>
<dbReference type="FunFam" id="1.25.40.10:FF:000702">
    <property type="entry name" value="Trafficking protein particle complex subunit 12"/>
    <property type="match status" value="1"/>
</dbReference>
<comment type="caution">
    <text evidence="2">The sequence shown here is derived from an EMBL/GenBank/DDBJ whole genome shotgun (WGS) entry which is preliminary data.</text>
</comment>
<feature type="region of interest" description="Disordered" evidence="1">
    <location>
        <begin position="1"/>
        <end position="21"/>
    </location>
</feature>
<evidence type="ECO:0008006" key="4">
    <source>
        <dbReference type="Google" id="ProtNLM"/>
    </source>
</evidence>
<gene>
    <name evidence="2" type="ORF">ZIOFF_000545</name>
</gene>
<proteinExistence type="predicted"/>
<dbReference type="EMBL" id="JACMSC010000001">
    <property type="protein sequence ID" value="KAG6535523.1"/>
    <property type="molecule type" value="Genomic_DNA"/>
</dbReference>
<name>A0A8J5IJU2_ZINOF</name>
<dbReference type="PANTHER" id="PTHR21581:SF6">
    <property type="entry name" value="TRAFFICKING PROTEIN PARTICLE COMPLEX SUBUNIT 12"/>
    <property type="match status" value="1"/>
</dbReference>
<protein>
    <recommendedName>
        <fullName evidence="4">Trafficking protein particle complex subunit 12</fullName>
    </recommendedName>
</protein>
<dbReference type="Proteomes" id="UP000734854">
    <property type="component" value="Unassembled WGS sequence"/>
</dbReference>
<reference evidence="2 3" key="1">
    <citation type="submission" date="2020-08" db="EMBL/GenBank/DDBJ databases">
        <title>Plant Genome Project.</title>
        <authorList>
            <person name="Zhang R.-G."/>
        </authorList>
    </citation>
    <scope>NUCLEOTIDE SEQUENCE [LARGE SCALE GENOMIC DNA]</scope>
    <source>
        <tissue evidence="2">Rhizome</tissue>
    </source>
</reference>
<accession>A0A8J5IJU2</accession>
<dbReference type="PANTHER" id="PTHR21581">
    <property type="entry name" value="D-ALANYL-D-ALANINE CARBOXYPEPTIDASE"/>
    <property type="match status" value="1"/>
</dbReference>
<dbReference type="AlphaFoldDB" id="A0A8J5IJU2"/>
<dbReference type="OrthoDB" id="428342at2759"/>
<evidence type="ECO:0000256" key="1">
    <source>
        <dbReference type="SAM" id="MobiDB-lite"/>
    </source>
</evidence>
<evidence type="ECO:0000313" key="2">
    <source>
        <dbReference type="EMBL" id="KAG6535523.1"/>
    </source>
</evidence>
<evidence type="ECO:0000313" key="3">
    <source>
        <dbReference type="Proteomes" id="UP000734854"/>
    </source>
</evidence>
<sequence>MTGEEPDAGGDPPSVAIADPLLSPPTSPLDLPFDVPSLLALSRRGQWRAVLDAVAVARRSHGLLPHHHLVCLAVSALALSKLRRFSDAAAEIDALDAPLDSPRFRFESYPSSYPGRSGSMVPFALRFLHADLPQRLGTRSVTVDRLYALFDLVRSKILEETTTASADLWRRREVFVIASLCCNHFVHREFEAALALVRLLLERDPSDPLLLSRLGYVQLQIGDLTGAKASFARLENLHPSGERTVELENLVGRNKALEFIVVKDYAAAVREYEECIERDPADVVALNNKALCLMYSRDLSDSIKVLEGALERVPTAALNETLVVNLCSMYELAYVNHGDVKKTLSNWIAQVAPDDFDPSCTRI</sequence>